<reference evidence="1 2" key="1">
    <citation type="journal article" date="2018" name="Syst. Appl. Microbiol.">
        <title>Flavobacterium circumlabens sp. nov. and Flavobacterium cupreum sp. nov., two psychrotrophic species isolated from Antarctic environmental samples.</title>
        <authorList>
            <person name="Kralova S."/>
            <person name="Busse H.J."/>
            <person name="Svec P."/>
            <person name="Maslanova I."/>
            <person name="Stankova E."/>
            <person name="Bartak M."/>
            <person name="Sedlacek I."/>
        </authorList>
    </citation>
    <scope>NUCLEOTIDE SEQUENCE [LARGE SCALE GENOMIC DNA]</scope>
    <source>
        <strain evidence="1 2">CCM 8828</strain>
    </source>
</reference>
<name>A0A4Y7U4A2_9FLAO</name>
<dbReference type="Proteomes" id="UP000298340">
    <property type="component" value="Unassembled WGS sequence"/>
</dbReference>
<feature type="non-terminal residue" evidence="1">
    <location>
        <position position="137"/>
    </location>
</feature>
<gene>
    <name evidence="1" type="ORF">D0809_26400</name>
</gene>
<proteinExistence type="predicted"/>
<protein>
    <submittedName>
        <fullName evidence="1">Uncharacterized protein</fullName>
    </submittedName>
</protein>
<sequence>MSTIAQVNNLDKNTINSIIGVIDKRDVNCKSEIERAKMDFKFQEIFYYIEPEGYLDSDSKRHHPYLNTLLKKRGIEFCESPETEFALYYIGDDVESYPAITNCYYKASNELLNLKYGRNFTKDIEKTADSMYVMSRI</sequence>
<accession>A0A4Y7U4A2</accession>
<comment type="caution">
    <text evidence="1">The sequence shown here is derived from an EMBL/GenBank/DDBJ whole genome shotgun (WGS) entry which is preliminary data.</text>
</comment>
<organism evidence="1 2">
    <name type="scientific">Flavobacterium circumlabens</name>
    <dbReference type="NCBI Taxonomy" id="2133765"/>
    <lineage>
        <taxon>Bacteria</taxon>
        <taxon>Pseudomonadati</taxon>
        <taxon>Bacteroidota</taxon>
        <taxon>Flavobacteriia</taxon>
        <taxon>Flavobacteriales</taxon>
        <taxon>Flavobacteriaceae</taxon>
        <taxon>Flavobacterium</taxon>
    </lineage>
</organism>
<dbReference type="EMBL" id="QWDN01000391">
    <property type="protein sequence ID" value="TEB41267.1"/>
    <property type="molecule type" value="Genomic_DNA"/>
</dbReference>
<evidence type="ECO:0000313" key="2">
    <source>
        <dbReference type="Proteomes" id="UP000298340"/>
    </source>
</evidence>
<evidence type="ECO:0000313" key="1">
    <source>
        <dbReference type="EMBL" id="TEB41267.1"/>
    </source>
</evidence>
<dbReference type="AlphaFoldDB" id="A0A4Y7U4A2"/>